<evidence type="ECO:0000256" key="7">
    <source>
        <dbReference type="ARBA" id="ARBA00035192"/>
    </source>
</evidence>
<dbReference type="GO" id="GO:0005762">
    <property type="term" value="C:mitochondrial large ribosomal subunit"/>
    <property type="evidence" value="ECO:0007669"/>
    <property type="project" value="InterPro"/>
</dbReference>
<comment type="caution">
    <text evidence="8">The sequence shown here is derived from an EMBL/GenBank/DDBJ whole genome shotgun (WGS) entry which is preliminary data.</text>
</comment>
<dbReference type="Pfam" id="PF09812">
    <property type="entry name" value="MRP-L28"/>
    <property type="match status" value="1"/>
</dbReference>
<evidence type="ECO:0000313" key="8">
    <source>
        <dbReference type="EMBL" id="KAK3923086.1"/>
    </source>
</evidence>
<organism evidence="8 9">
    <name type="scientific">Frankliniella fusca</name>
    <dbReference type="NCBI Taxonomy" id="407009"/>
    <lineage>
        <taxon>Eukaryota</taxon>
        <taxon>Metazoa</taxon>
        <taxon>Ecdysozoa</taxon>
        <taxon>Arthropoda</taxon>
        <taxon>Hexapoda</taxon>
        <taxon>Insecta</taxon>
        <taxon>Pterygota</taxon>
        <taxon>Neoptera</taxon>
        <taxon>Paraneoptera</taxon>
        <taxon>Thysanoptera</taxon>
        <taxon>Terebrantia</taxon>
        <taxon>Thripoidea</taxon>
        <taxon>Thripidae</taxon>
        <taxon>Frankliniella</taxon>
    </lineage>
</organism>
<dbReference type="PANTHER" id="PTHR13359:SF2">
    <property type="entry name" value="LARGE RIBOSOMAL SUBUNIT PROTEIN ML40"/>
    <property type="match status" value="1"/>
</dbReference>
<keyword evidence="3" id="KW-0809">Transit peptide</keyword>
<dbReference type="Gene3D" id="6.10.250.3440">
    <property type="match status" value="1"/>
</dbReference>
<dbReference type="EMBL" id="JAHWGI010001134">
    <property type="protein sequence ID" value="KAK3923086.1"/>
    <property type="molecule type" value="Genomic_DNA"/>
</dbReference>
<proteinExistence type="inferred from homology"/>
<keyword evidence="4 8" id="KW-0689">Ribosomal protein</keyword>
<evidence type="ECO:0000256" key="1">
    <source>
        <dbReference type="ARBA" id="ARBA00004173"/>
    </source>
</evidence>
<keyword evidence="5" id="KW-0496">Mitochondrion</keyword>
<evidence type="ECO:0000256" key="5">
    <source>
        <dbReference type="ARBA" id="ARBA00023128"/>
    </source>
</evidence>
<evidence type="ECO:0000256" key="2">
    <source>
        <dbReference type="ARBA" id="ARBA00009360"/>
    </source>
</evidence>
<comment type="subcellular location">
    <subcellularLocation>
        <location evidence="1">Mitochondrion</location>
    </subcellularLocation>
</comment>
<evidence type="ECO:0000256" key="4">
    <source>
        <dbReference type="ARBA" id="ARBA00022980"/>
    </source>
</evidence>
<name>A0AAE1HLY3_9NEOP</name>
<dbReference type="AlphaFoldDB" id="A0AAE1HLY3"/>
<protein>
    <recommendedName>
        <fullName evidence="7">Large ribosomal subunit protein mL40</fullName>
    </recommendedName>
</protein>
<gene>
    <name evidence="8" type="ORF">KUF71_001745</name>
</gene>
<dbReference type="InterPro" id="IPR019192">
    <property type="entry name" value="Ribosomal_mL40"/>
</dbReference>
<comment type="similarity">
    <text evidence="2">Belongs to the mitochondrion-specific ribosomal protein mL40 family.</text>
</comment>
<evidence type="ECO:0000256" key="6">
    <source>
        <dbReference type="ARBA" id="ARBA00023274"/>
    </source>
</evidence>
<reference evidence="8" key="1">
    <citation type="submission" date="2021-07" db="EMBL/GenBank/DDBJ databases">
        <authorList>
            <person name="Catto M.A."/>
            <person name="Jacobson A."/>
            <person name="Kennedy G."/>
            <person name="Labadie P."/>
            <person name="Hunt B.G."/>
            <person name="Srinivasan R."/>
        </authorList>
    </citation>
    <scope>NUCLEOTIDE SEQUENCE</scope>
    <source>
        <strain evidence="8">PL_HMW_Pooled</strain>
        <tissue evidence="8">Head</tissue>
    </source>
</reference>
<evidence type="ECO:0000313" key="9">
    <source>
        <dbReference type="Proteomes" id="UP001219518"/>
    </source>
</evidence>
<dbReference type="Proteomes" id="UP001219518">
    <property type="component" value="Unassembled WGS sequence"/>
</dbReference>
<keyword evidence="6" id="KW-0687">Ribonucleoprotein</keyword>
<accession>A0AAE1HLY3</accession>
<dbReference type="PANTHER" id="PTHR13359">
    <property type="entry name" value="39S RIBOSOMAL PROTEIN L40, MITOCHONDRIAL"/>
    <property type="match status" value="1"/>
</dbReference>
<evidence type="ECO:0000256" key="3">
    <source>
        <dbReference type="ARBA" id="ARBA00022946"/>
    </source>
</evidence>
<keyword evidence="9" id="KW-1185">Reference proteome</keyword>
<sequence>MNVTYLLSRLSVRALQPLVEQNAIRSFSLNSVHLIKLTQYLQGAPLKKRVKMDPGQIRLKEEKRKRKLEKEIRRLRKFAQTLKPIEESQLPLHIQDQRELEYSQRLALDKLREESEELYQAAIQLDNSLINVSIKGPTITPPIKDYDSPDGDYVNTSFKWD</sequence>
<dbReference type="InterPro" id="IPR039145">
    <property type="entry name" value="Ribosomal_mL40_metazoa/plant"/>
</dbReference>
<reference evidence="8" key="2">
    <citation type="journal article" date="2023" name="BMC Genomics">
        <title>Pest status, molecular evolution, and epigenetic factors derived from the genome assembly of Frankliniella fusca, a thysanopteran phytovirus vector.</title>
        <authorList>
            <person name="Catto M.A."/>
            <person name="Labadie P.E."/>
            <person name="Jacobson A.L."/>
            <person name="Kennedy G.G."/>
            <person name="Srinivasan R."/>
            <person name="Hunt B.G."/>
        </authorList>
    </citation>
    <scope>NUCLEOTIDE SEQUENCE</scope>
    <source>
        <strain evidence="8">PL_HMW_Pooled</strain>
    </source>
</reference>